<keyword evidence="3 6" id="KW-0812">Transmembrane</keyword>
<feature type="transmembrane region" description="Helical" evidence="6">
    <location>
        <begin position="25"/>
        <end position="46"/>
    </location>
</feature>
<feature type="domain" description="Cytochrome b561 bacterial/Ni-hydrogenase" evidence="7">
    <location>
        <begin position="15"/>
        <end position="201"/>
    </location>
</feature>
<evidence type="ECO:0000256" key="4">
    <source>
        <dbReference type="ARBA" id="ARBA00022989"/>
    </source>
</evidence>
<reference evidence="8" key="1">
    <citation type="submission" date="2014-07" db="EMBL/GenBank/DDBJ databases">
        <authorList>
            <person name="Hornung V.Bastian."/>
        </authorList>
    </citation>
    <scope>NUCLEOTIDE SEQUENCE</scope>
    <source>
        <strain evidence="8">PCE-S</strain>
    </source>
</reference>
<dbReference type="PANTHER" id="PTHR30074">
    <property type="entry name" value="FORMATE DEHYDROGENASE, NITRATE-INDUCIBLE, CYTOCHROME B556 FDN SUBUNIT"/>
    <property type="match status" value="1"/>
</dbReference>
<dbReference type="Proteomes" id="UP000054623">
    <property type="component" value="Unassembled WGS sequence"/>
</dbReference>
<accession>A0A098B2V0</accession>
<dbReference type="Pfam" id="PF01292">
    <property type="entry name" value="Ni_hydr_CYTB"/>
    <property type="match status" value="1"/>
</dbReference>
<evidence type="ECO:0000313" key="8">
    <source>
        <dbReference type="EMBL" id="CDX03209.1"/>
    </source>
</evidence>
<proteinExistence type="predicted"/>
<organism evidence="8">
    <name type="scientific">Desulfitobacterium hafniense</name>
    <name type="common">Desulfitobacterium frappieri</name>
    <dbReference type="NCBI Taxonomy" id="49338"/>
    <lineage>
        <taxon>Bacteria</taxon>
        <taxon>Bacillati</taxon>
        <taxon>Bacillota</taxon>
        <taxon>Clostridia</taxon>
        <taxon>Eubacteriales</taxon>
        <taxon>Desulfitobacteriaceae</taxon>
        <taxon>Desulfitobacterium</taxon>
    </lineage>
</organism>
<dbReference type="AlphaFoldDB" id="A0A098B2V0"/>
<keyword evidence="4 6" id="KW-1133">Transmembrane helix</keyword>
<dbReference type="GO" id="GO:0005886">
    <property type="term" value="C:plasma membrane"/>
    <property type="evidence" value="ECO:0007669"/>
    <property type="project" value="UniProtKB-SubCell"/>
</dbReference>
<comment type="subcellular location">
    <subcellularLocation>
        <location evidence="1">Cell membrane</location>
        <topology evidence="1">Multi-pass membrane protein</topology>
    </subcellularLocation>
</comment>
<evidence type="ECO:0000313" key="9">
    <source>
        <dbReference type="EMBL" id="KTE92095.1"/>
    </source>
</evidence>
<gene>
    <name evidence="9" type="ORF">AT727_03960</name>
    <name evidence="8" type="ORF">DPCES_3322</name>
</gene>
<dbReference type="GO" id="GO:0009061">
    <property type="term" value="P:anaerobic respiration"/>
    <property type="evidence" value="ECO:0007669"/>
    <property type="project" value="TreeGrafter"/>
</dbReference>
<name>A0A098B2V0_DESHA</name>
<dbReference type="GO" id="GO:0009326">
    <property type="term" value="C:formate dehydrogenase complex"/>
    <property type="evidence" value="ECO:0007669"/>
    <property type="project" value="TreeGrafter"/>
</dbReference>
<dbReference type="EMBL" id="LK996017">
    <property type="protein sequence ID" value="CDX03209.1"/>
    <property type="molecule type" value="Genomic_DNA"/>
</dbReference>
<evidence type="ECO:0000256" key="2">
    <source>
        <dbReference type="ARBA" id="ARBA00022475"/>
    </source>
</evidence>
<keyword evidence="2" id="KW-1003">Cell membrane</keyword>
<dbReference type="GO" id="GO:0015944">
    <property type="term" value="P:formate oxidation"/>
    <property type="evidence" value="ECO:0007669"/>
    <property type="project" value="TreeGrafter"/>
</dbReference>
<dbReference type="Gene3D" id="1.20.950.20">
    <property type="entry name" value="Transmembrane di-heme cytochromes, Chain C"/>
    <property type="match status" value="1"/>
</dbReference>
<dbReference type="InterPro" id="IPR051817">
    <property type="entry name" value="FDH_cytochrome_b556_subunit"/>
</dbReference>
<dbReference type="GO" id="GO:0036397">
    <property type="term" value="F:formate dehydrogenase (quinone) activity"/>
    <property type="evidence" value="ECO:0007669"/>
    <property type="project" value="TreeGrafter"/>
</dbReference>
<evidence type="ECO:0000259" key="7">
    <source>
        <dbReference type="Pfam" id="PF01292"/>
    </source>
</evidence>
<dbReference type="OMA" id="TIMSMIF"/>
<feature type="transmembrane region" description="Helical" evidence="6">
    <location>
        <begin position="133"/>
        <end position="151"/>
    </location>
</feature>
<keyword evidence="5 6" id="KW-0472">Membrane</keyword>
<feature type="transmembrane region" description="Helical" evidence="6">
    <location>
        <begin position="171"/>
        <end position="188"/>
    </location>
</feature>
<sequence>MAQNSKQVPEGKVLRFTDGERFSHWVHAVSFLILLFTGLAVLSVTFRPAMAIVGGIDNARMIHRVAALFFAVAVGMKFFIGDTKHHWGWIRSVFTWTKADVMHVKAFAVEFFGGHGNYPPQAKFNGGEKINSLFTIFGSIFITISGLIMWFPQYFPIGLVRIAYPVHDLSMIFMTTALIGHLYLALIHPESRAALPGMLKGYVSKGFAKSHHGAWYEEIEKQEKAGK</sequence>
<dbReference type="SUPFAM" id="SSF81342">
    <property type="entry name" value="Transmembrane di-heme cytochromes"/>
    <property type="match status" value="1"/>
</dbReference>
<reference evidence="9 10" key="2">
    <citation type="submission" date="2015-12" db="EMBL/GenBank/DDBJ databases">
        <title>Draft Genome Sequence of Desulfitobacterium hafniense Strain DH, a Sulfate-reducing Bacterium Isolated from Paddy Soils.</title>
        <authorList>
            <person name="Bao P."/>
            <person name="Zhang X."/>
            <person name="Li G."/>
        </authorList>
    </citation>
    <scope>NUCLEOTIDE SEQUENCE [LARGE SCALE GENOMIC DNA]</scope>
    <source>
        <strain evidence="9 10">DH</strain>
    </source>
</reference>
<feature type="transmembrane region" description="Helical" evidence="6">
    <location>
        <begin position="61"/>
        <end position="80"/>
    </location>
</feature>
<protein>
    <submittedName>
        <fullName evidence="8 9">Formate dehydrogenase</fullName>
    </submittedName>
</protein>
<dbReference type="PATRIC" id="fig|49338.4.peg.3573"/>
<evidence type="ECO:0000256" key="3">
    <source>
        <dbReference type="ARBA" id="ARBA00022692"/>
    </source>
</evidence>
<dbReference type="OrthoDB" id="1808646at2"/>
<dbReference type="InterPro" id="IPR011577">
    <property type="entry name" value="Cyt_b561_bac/Ni-Hgenase"/>
</dbReference>
<dbReference type="RefSeq" id="WP_005816420.1">
    <property type="nucleotide sequence ID" value="NZ_CABKQQ010000060.1"/>
</dbReference>
<dbReference type="GO" id="GO:0022904">
    <property type="term" value="P:respiratory electron transport chain"/>
    <property type="evidence" value="ECO:0007669"/>
    <property type="project" value="InterPro"/>
</dbReference>
<dbReference type="GO" id="GO:0009055">
    <property type="term" value="F:electron transfer activity"/>
    <property type="evidence" value="ECO:0007669"/>
    <property type="project" value="InterPro"/>
</dbReference>
<evidence type="ECO:0000256" key="5">
    <source>
        <dbReference type="ARBA" id="ARBA00023136"/>
    </source>
</evidence>
<evidence type="ECO:0000256" key="6">
    <source>
        <dbReference type="SAM" id="Phobius"/>
    </source>
</evidence>
<evidence type="ECO:0000313" key="10">
    <source>
        <dbReference type="Proteomes" id="UP000054623"/>
    </source>
</evidence>
<evidence type="ECO:0000256" key="1">
    <source>
        <dbReference type="ARBA" id="ARBA00004651"/>
    </source>
</evidence>
<dbReference type="InterPro" id="IPR016174">
    <property type="entry name" value="Di-haem_cyt_TM"/>
</dbReference>
<dbReference type="PANTHER" id="PTHR30074:SF6">
    <property type="entry name" value="FORMATE DEHYDROGENASE GAMMA SUBUNIT"/>
    <property type="match status" value="1"/>
</dbReference>
<dbReference type="EMBL" id="LOCK01000017">
    <property type="protein sequence ID" value="KTE92095.1"/>
    <property type="molecule type" value="Genomic_DNA"/>
</dbReference>